<feature type="compositionally biased region" description="Basic and acidic residues" evidence="1">
    <location>
        <begin position="11"/>
        <end position="30"/>
    </location>
</feature>
<sequence length="331" mass="37231">MPAVDKTQNNDMERKYDIHAKHHNYNDGKNQDSNTADKSQQPGLLPPQALLSTPPPPLPSAEDTSTLLSPWWSEEAQAESTEEPMDECTVDTTASTTTDFTAPPLDSSSLDSIIPTQEIDSNNSTEQNAKKDSAVLNISILSFGRSAPKESKEQWKERCLLLATTTELRKKNENSTVQNELEEIFDKSKECSMICFLRTSRELTQKPAFTLNPFYGTWISVAKTPKRCKEHLLNAGAITKKSFPEYYTMEVGEELSHSGEYVAAAVTKTFSPLQHLTQRYVDSWKDGSQQAFFSKFWSSMQKGDALYLVRDSTKRLFENALGHDKKPSDKK</sequence>
<feature type="compositionally biased region" description="Low complexity" evidence="1">
    <location>
        <begin position="90"/>
        <end position="102"/>
    </location>
</feature>
<feature type="compositionally biased region" description="Polar residues" evidence="1">
    <location>
        <begin position="1"/>
        <end position="10"/>
    </location>
</feature>
<evidence type="ECO:0000313" key="3">
    <source>
        <dbReference type="Proteomes" id="UP000054107"/>
    </source>
</evidence>
<dbReference type="Proteomes" id="UP000054107">
    <property type="component" value="Unassembled WGS sequence"/>
</dbReference>
<protein>
    <submittedName>
        <fullName evidence="2">Uncharacterized protein</fullName>
    </submittedName>
</protein>
<keyword evidence="3" id="KW-1185">Reference proteome</keyword>
<feature type="compositionally biased region" description="Low complexity" evidence="1">
    <location>
        <begin position="40"/>
        <end position="52"/>
    </location>
</feature>
<name>A0A0B7N660_9FUNG</name>
<dbReference type="OrthoDB" id="5569779at2759"/>
<proteinExistence type="predicted"/>
<gene>
    <name evidence="2" type="primary">PARPA_07972.1 scaffold 31073</name>
</gene>
<dbReference type="AlphaFoldDB" id="A0A0B7N660"/>
<evidence type="ECO:0000313" key="2">
    <source>
        <dbReference type="EMBL" id="CEP13838.1"/>
    </source>
</evidence>
<feature type="region of interest" description="Disordered" evidence="1">
    <location>
        <begin position="1"/>
        <end position="130"/>
    </location>
</feature>
<feature type="compositionally biased region" description="Polar residues" evidence="1">
    <location>
        <begin position="106"/>
        <end position="127"/>
    </location>
</feature>
<feature type="compositionally biased region" description="Acidic residues" evidence="1">
    <location>
        <begin position="76"/>
        <end position="89"/>
    </location>
</feature>
<evidence type="ECO:0000256" key="1">
    <source>
        <dbReference type="SAM" id="MobiDB-lite"/>
    </source>
</evidence>
<reference evidence="2 3" key="1">
    <citation type="submission" date="2014-09" db="EMBL/GenBank/DDBJ databases">
        <authorList>
            <person name="Ellenberger Sabrina"/>
        </authorList>
    </citation>
    <scope>NUCLEOTIDE SEQUENCE [LARGE SCALE GENOMIC DNA]</scope>
    <source>
        <strain evidence="2 3">CBS 412.66</strain>
    </source>
</reference>
<dbReference type="EMBL" id="LN730558">
    <property type="protein sequence ID" value="CEP13838.1"/>
    <property type="molecule type" value="Genomic_DNA"/>
</dbReference>
<accession>A0A0B7N660</accession>
<organism evidence="2 3">
    <name type="scientific">Parasitella parasitica</name>
    <dbReference type="NCBI Taxonomy" id="35722"/>
    <lineage>
        <taxon>Eukaryota</taxon>
        <taxon>Fungi</taxon>
        <taxon>Fungi incertae sedis</taxon>
        <taxon>Mucoromycota</taxon>
        <taxon>Mucoromycotina</taxon>
        <taxon>Mucoromycetes</taxon>
        <taxon>Mucorales</taxon>
        <taxon>Mucorineae</taxon>
        <taxon>Mucoraceae</taxon>
        <taxon>Parasitella</taxon>
    </lineage>
</organism>